<evidence type="ECO:0000313" key="1">
    <source>
        <dbReference type="EMBL" id="PPQ29837.1"/>
    </source>
</evidence>
<name>A0A2S6N5G6_9HYPH</name>
<reference evidence="1 2" key="1">
    <citation type="journal article" date="2018" name="Arch. Microbiol.">
        <title>New insights into the metabolic potential of the phototrophic purple bacterium Rhodopila globiformis DSM 161(T) from its draft genome sequence and evidence for a vanadium-dependent nitrogenase.</title>
        <authorList>
            <person name="Imhoff J.F."/>
            <person name="Rahn T."/>
            <person name="Kunzel S."/>
            <person name="Neulinger S.C."/>
        </authorList>
    </citation>
    <scope>NUCLEOTIDE SEQUENCE [LARGE SCALE GENOMIC DNA]</scope>
    <source>
        <strain evidence="1 2">DSM 16996</strain>
    </source>
</reference>
<organism evidence="1 2">
    <name type="scientific">Rhodoblastus sphagnicola</name>
    <dbReference type="NCBI Taxonomy" id="333368"/>
    <lineage>
        <taxon>Bacteria</taxon>
        <taxon>Pseudomonadati</taxon>
        <taxon>Pseudomonadota</taxon>
        <taxon>Alphaproteobacteria</taxon>
        <taxon>Hyphomicrobiales</taxon>
        <taxon>Rhodoblastaceae</taxon>
        <taxon>Rhodoblastus</taxon>
    </lineage>
</organism>
<comment type="caution">
    <text evidence="1">The sequence shown here is derived from an EMBL/GenBank/DDBJ whole genome shotgun (WGS) entry which is preliminary data.</text>
</comment>
<dbReference type="Proteomes" id="UP000239089">
    <property type="component" value="Unassembled WGS sequence"/>
</dbReference>
<dbReference type="AlphaFoldDB" id="A0A2S6N5G6"/>
<dbReference type="EMBL" id="NHSJ01000087">
    <property type="protein sequence ID" value="PPQ29837.1"/>
    <property type="molecule type" value="Genomic_DNA"/>
</dbReference>
<proteinExistence type="predicted"/>
<protein>
    <submittedName>
        <fullName evidence="1">Uncharacterized protein</fullName>
    </submittedName>
</protein>
<evidence type="ECO:0000313" key="2">
    <source>
        <dbReference type="Proteomes" id="UP000239089"/>
    </source>
</evidence>
<gene>
    <name evidence="1" type="ORF">CCR94_14435</name>
</gene>
<keyword evidence="2" id="KW-1185">Reference proteome</keyword>
<dbReference type="OrthoDB" id="7273660at2"/>
<dbReference type="RefSeq" id="WP_104508546.1">
    <property type="nucleotide sequence ID" value="NZ_JACIGC010000003.1"/>
</dbReference>
<accession>A0A2S6N5G6</accession>
<sequence length="189" mass="21735">MPHRLKHALLTVAAVVFLIEAWLWDLTIALGHWVVGLLPWREFKATVVRIVQRLPPYGALPLFLIPFVVIEPLKIIAIEQIAHGHFFRGVLAFIVLKFVGVGLIAFIFDLTREKLLAIGWFASFYRWVVKWRDKAHAFIEPYKVAVRARIADLKFRISEIRRRLNLSAGKGGVMELLVRLRARARKPQG</sequence>